<feature type="compositionally biased region" description="Basic and acidic residues" evidence="1">
    <location>
        <begin position="1"/>
        <end position="10"/>
    </location>
</feature>
<sequence length="76" mass="8809">MRTTWTEKKSRLLRPKTSNHLGPPRKRRHGTLDNRLSTKQKIEEVTQLFPYISPRAIMAETLRVLDAADEAQHVST</sequence>
<feature type="region of interest" description="Disordered" evidence="1">
    <location>
        <begin position="1"/>
        <end position="32"/>
    </location>
</feature>
<reference evidence="2 3" key="1">
    <citation type="submission" date="2015-09" db="EMBL/GenBank/DDBJ databases">
        <title>Atta colombica WGS genome.</title>
        <authorList>
            <person name="Nygaard S."/>
            <person name="Hu H."/>
            <person name="Boomsma J."/>
            <person name="Zhang G."/>
        </authorList>
    </citation>
    <scope>NUCLEOTIDE SEQUENCE [LARGE SCALE GENOMIC DNA]</scope>
    <source>
        <strain evidence="2">Treedump-2</strain>
        <tissue evidence="2">Whole body</tissue>
    </source>
</reference>
<gene>
    <name evidence="2" type="ORF">ALC53_05459</name>
</gene>
<evidence type="ECO:0000256" key="1">
    <source>
        <dbReference type="SAM" id="MobiDB-lite"/>
    </source>
</evidence>
<name>A0A151I3U6_9HYME</name>
<dbReference type="EMBL" id="KQ976466">
    <property type="protein sequence ID" value="KYM84222.1"/>
    <property type="molecule type" value="Genomic_DNA"/>
</dbReference>
<proteinExistence type="predicted"/>
<organism evidence="2 3">
    <name type="scientific">Atta colombica</name>
    <dbReference type="NCBI Taxonomy" id="520822"/>
    <lineage>
        <taxon>Eukaryota</taxon>
        <taxon>Metazoa</taxon>
        <taxon>Ecdysozoa</taxon>
        <taxon>Arthropoda</taxon>
        <taxon>Hexapoda</taxon>
        <taxon>Insecta</taxon>
        <taxon>Pterygota</taxon>
        <taxon>Neoptera</taxon>
        <taxon>Endopterygota</taxon>
        <taxon>Hymenoptera</taxon>
        <taxon>Apocrita</taxon>
        <taxon>Aculeata</taxon>
        <taxon>Formicoidea</taxon>
        <taxon>Formicidae</taxon>
        <taxon>Myrmicinae</taxon>
        <taxon>Atta</taxon>
    </lineage>
</organism>
<dbReference type="AlphaFoldDB" id="A0A151I3U6"/>
<evidence type="ECO:0000313" key="3">
    <source>
        <dbReference type="Proteomes" id="UP000078540"/>
    </source>
</evidence>
<protein>
    <submittedName>
        <fullName evidence="2">Uncharacterized protein</fullName>
    </submittedName>
</protein>
<dbReference type="Proteomes" id="UP000078540">
    <property type="component" value="Unassembled WGS sequence"/>
</dbReference>
<keyword evidence="3" id="KW-1185">Reference proteome</keyword>
<accession>A0A151I3U6</accession>
<evidence type="ECO:0000313" key="2">
    <source>
        <dbReference type="EMBL" id="KYM84222.1"/>
    </source>
</evidence>